<dbReference type="EMBL" id="JBHSHJ010000016">
    <property type="protein sequence ID" value="MFC4790304.1"/>
    <property type="molecule type" value="Genomic_DNA"/>
</dbReference>
<dbReference type="PANTHER" id="PTHR30629:SF6">
    <property type="entry name" value="PROPHAGE INTEGRASE INTA-RELATED"/>
    <property type="match status" value="1"/>
</dbReference>
<name>A0ABV9QHK9_9BURK</name>
<gene>
    <name evidence="5" type="ORF">ACFO6X_15075</name>
</gene>
<feature type="domain" description="Tyr recombinase" evidence="4">
    <location>
        <begin position="246"/>
        <end position="417"/>
    </location>
</feature>
<dbReference type="RefSeq" id="WP_382434638.1">
    <property type="nucleotide sequence ID" value="NZ_JBHSHJ010000016.1"/>
</dbReference>
<evidence type="ECO:0000313" key="5">
    <source>
        <dbReference type="EMBL" id="MFC4790304.1"/>
    </source>
</evidence>
<dbReference type="Pfam" id="PF00589">
    <property type="entry name" value="Phage_integrase"/>
    <property type="match status" value="1"/>
</dbReference>
<evidence type="ECO:0000256" key="2">
    <source>
        <dbReference type="ARBA" id="ARBA00022908"/>
    </source>
</evidence>
<protein>
    <submittedName>
        <fullName evidence="5">Tyrosine-type recombinase/integrase</fullName>
    </submittedName>
</protein>
<reference evidence="6" key="1">
    <citation type="journal article" date="2019" name="Int. J. Syst. Evol. Microbiol.">
        <title>The Global Catalogue of Microorganisms (GCM) 10K type strain sequencing project: providing services to taxonomists for standard genome sequencing and annotation.</title>
        <authorList>
            <consortium name="The Broad Institute Genomics Platform"/>
            <consortium name="The Broad Institute Genome Sequencing Center for Infectious Disease"/>
            <person name="Wu L."/>
            <person name="Ma J."/>
        </authorList>
    </citation>
    <scope>NUCLEOTIDE SEQUENCE [LARGE SCALE GENOMIC DNA]</scope>
    <source>
        <strain evidence="6">CCUG 49452</strain>
    </source>
</reference>
<dbReference type="InterPro" id="IPR002104">
    <property type="entry name" value="Integrase_catalytic"/>
</dbReference>
<evidence type="ECO:0000313" key="6">
    <source>
        <dbReference type="Proteomes" id="UP001596001"/>
    </source>
</evidence>
<comment type="caution">
    <text evidence="5">The sequence shown here is derived from an EMBL/GenBank/DDBJ whole genome shotgun (WGS) entry which is preliminary data.</text>
</comment>
<sequence>MARPKKADTLDTTQSIELTAGAIERLSCPSDKQQVFLRDSKAPGLRVRVTAAGAKSYVFERKLHRQTIRRTIGDVRDWSIEQARAEARRLGVLLDNGQDPREIERQQQAEREATKAAAAADAVTMGQAWTRYLEQRRPFWGELNYRDHLQMVQPGGQERARLPGTKTMPGPLVEFLPLRLVELTAPVIEMWANKEAQLRPARLRLALRLLKAFLRWTQTEPDLGGKADPNAASAKKTREIAGKAQTKNDYLQREQLPAWFQHVCQLQNPVISAYLQVLLLTGARREELAELKWDDVNFQWRGIDMKDKAEGRRAVPLTPYVAQLLSTLPRRNEWVFSSPTSASGRLQEPSIAHRQACRAAGLDKLTLHGLRRSFASLCEWLDIPGGISAQIQGHAPQGVREQNYIRRPLDLLRVHHERIEAWILEQARVPFDAQVQPSRLRMVAN</sequence>
<evidence type="ECO:0000259" key="4">
    <source>
        <dbReference type="PROSITE" id="PS51898"/>
    </source>
</evidence>
<dbReference type="InterPro" id="IPR013762">
    <property type="entry name" value="Integrase-like_cat_sf"/>
</dbReference>
<keyword evidence="2" id="KW-0229">DNA integration</keyword>
<comment type="similarity">
    <text evidence="1">Belongs to the 'phage' integrase family.</text>
</comment>
<dbReference type="SUPFAM" id="SSF56349">
    <property type="entry name" value="DNA breaking-rejoining enzymes"/>
    <property type="match status" value="1"/>
</dbReference>
<dbReference type="Gene3D" id="1.10.443.10">
    <property type="entry name" value="Intergrase catalytic core"/>
    <property type="match status" value="1"/>
</dbReference>
<dbReference type="InterPro" id="IPR025166">
    <property type="entry name" value="Integrase_DNA_bind_dom"/>
</dbReference>
<keyword evidence="3" id="KW-0233">DNA recombination</keyword>
<evidence type="ECO:0000256" key="1">
    <source>
        <dbReference type="ARBA" id="ARBA00008857"/>
    </source>
</evidence>
<evidence type="ECO:0000256" key="3">
    <source>
        <dbReference type="ARBA" id="ARBA00023172"/>
    </source>
</evidence>
<organism evidence="5 6">
    <name type="scientific">Giesbergeria sinuosa</name>
    <dbReference type="NCBI Taxonomy" id="80883"/>
    <lineage>
        <taxon>Bacteria</taxon>
        <taxon>Pseudomonadati</taxon>
        <taxon>Pseudomonadota</taxon>
        <taxon>Betaproteobacteria</taxon>
        <taxon>Burkholderiales</taxon>
        <taxon>Comamonadaceae</taxon>
        <taxon>Giesbergeria</taxon>
    </lineage>
</organism>
<dbReference type="Pfam" id="PF13356">
    <property type="entry name" value="Arm-DNA-bind_3"/>
    <property type="match status" value="1"/>
</dbReference>
<dbReference type="InterPro" id="IPR050808">
    <property type="entry name" value="Phage_Integrase"/>
</dbReference>
<dbReference type="PANTHER" id="PTHR30629">
    <property type="entry name" value="PROPHAGE INTEGRASE"/>
    <property type="match status" value="1"/>
</dbReference>
<keyword evidence="6" id="KW-1185">Reference proteome</keyword>
<dbReference type="InterPro" id="IPR011010">
    <property type="entry name" value="DNA_brk_join_enz"/>
</dbReference>
<dbReference type="PROSITE" id="PS51898">
    <property type="entry name" value="TYR_RECOMBINASE"/>
    <property type="match status" value="1"/>
</dbReference>
<dbReference type="InterPro" id="IPR038488">
    <property type="entry name" value="Integrase_DNA-bd_sf"/>
</dbReference>
<accession>A0ABV9QHK9</accession>
<proteinExistence type="inferred from homology"/>
<dbReference type="Gene3D" id="3.30.160.390">
    <property type="entry name" value="Integrase, DNA-binding domain"/>
    <property type="match status" value="1"/>
</dbReference>
<dbReference type="Proteomes" id="UP001596001">
    <property type="component" value="Unassembled WGS sequence"/>
</dbReference>